<dbReference type="Proteomes" id="UP000582659">
    <property type="component" value="Unassembled WGS sequence"/>
</dbReference>
<sequence length="99" mass="11014">MDSKTKSTAFTGRSLVFSSLFLRLFPLCKAFFAKNRVQKLIRRLRCDGAVVLFVGDFPRLLAPLSPAFTAFGKAVRSEAFTITLDFFPTDPQPVLGNSH</sequence>
<evidence type="ECO:0000313" key="2">
    <source>
        <dbReference type="EMBL" id="CAG9089323.1"/>
    </source>
</evidence>
<evidence type="ECO:0000313" key="4">
    <source>
        <dbReference type="Proteomes" id="UP000659654"/>
    </source>
</evidence>
<dbReference type="WBParaSite" id="BXY_0940100.1">
    <property type="protein sequence ID" value="BXY_0940100.1"/>
    <property type="gene ID" value="BXY_0940100"/>
</dbReference>
<evidence type="ECO:0000313" key="5">
    <source>
        <dbReference type="WBParaSite" id="BXY_0940100.1"/>
    </source>
</evidence>
<dbReference type="EMBL" id="CAJFDI010000001">
    <property type="protein sequence ID" value="CAD5211866.1"/>
    <property type="molecule type" value="Genomic_DNA"/>
</dbReference>
<dbReference type="Proteomes" id="UP000659654">
    <property type="component" value="Unassembled WGS sequence"/>
</dbReference>
<dbReference type="AlphaFoldDB" id="A0A1I7S8Q6"/>
<proteinExistence type="predicted"/>
<gene>
    <name evidence="1" type="ORF">BXYJ_LOCUS2635</name>
</gene>
<evidence type="ECO:0000313" key="3">
    <source>
        <dbReference type="Proteomes" id="UP000095284"/>
    </source>
</evidence>
<organism evidence="3 5">
    <name type="scientific">Bursaphelenchus xylophilus</name>
    <name type="common">Pinewood nematode worm</name>
    <name type="synonym">Aphelenchoides xylophilus</name>
    <dbReference type="NCBI Taxonomy" id="6326"/>
    <lineage>
        <taxon>Eukaryota</taxon>
        <taxon>Metazoa</taxon>
        <taxon>Ecdysozoa</taxon>
        <taxon>Nematoda</taxon>
        <taxon>Chromadorea</taxon>
        <taxon>Rhabditida</taxon>
        <taxon>Tylenchina</taxon>
        <taxon>Tylenchomorpha</taxon>
        <taxon>Aphelenchoidea</taxon>
        <taxon>Aphelenchoididae</taxon>
        <taxon>Bursaphelenchus</taxon>
    </lineage>
</organism>
<protein>
    <submittedName>
        <fullName evidence="1">(pine wood nematode) hypothetical protein</fullName>
    </submittedName>
</protein>
<evidence type="ECO:0000313" key="1">
    <source>
        <dbReference type="EMBL" id="CAD5211866.1"/>
    </source>
</evidence>
<reference evidence="5" key="1">
    <citation type="submission" date="2016-11" db="UniProtKB">
        <authorList>
            <consortium name="WormBaseParasite"/>
        </authorList>
    </citation>
    <scope>IDENTIFICATION</scope>
</reference>
<dbReference type="Proteomes" id="UP000095284">
    <property type="component" value="Unplaced"/>
</dbReference>
<accession>A0A1I7S8Q6</accession>
<name>A0A1I7S8Q6_BURXY</name>
<reference evidence="2" key="2">
    <citation type="submission" date="2020-08" db="EMBL/GenBank/DDBJ databases">
        <authorList>
            <person name="Kikuchi T."/>
        </authorList>
    </citation>
    <scope>NUCLEOTIDE SEQUENCE</scope>
    <source>
        <strain evidence="1">Ka4C1</strain>
    </source>
</reference>
<keyword evidence="4" id="KW-1185">Reference proteome</keyword>
<dbReference type="EMBL" id="CAJFCV020000001">
    <property type="protein sequence ID" value="CAG9089323.1"/>
    <property type="molecule type" value="Genomic_DNA"/>
</dbReference>